<reference evidence="2 3" key="1">
    <citation type="submission" date="2020-09" db="EMBL/GenBank/DDBJ databases">
        <title>De no assembly of potato wild relative species, Solanum commersonii.</title>
        <authorList>
            <person name="Cho K."/>
        </authorList>
    </citation>
    <scope>NUCLEOTIDE SEQUENCE [LARGE SCALE GENOMIC DNA]</scope>
    <source>
        <strain evidence="2">LZ3.2</strain>
        <tissue evidence="2">Leaf</tissue>
    </source>
</reference>
<name>A0A9J5XDK3_SOLCO</name>
<gene>
    <name evidence="2" type="ORF">H5410_046220</name>
</gene>
<sequence>MLAYVLYHDDGYCVFKFRNIAKNEKVMQAGPYFYGNRPMILRNWYVDFELDDDIFSQIQIWVKFPRLNWMLICLAKLPIRYRDGFTAKAKKISYVRVVIEVDISKVLPNTIVVETPSGNWNQSIEYEWRPKFYNNCIKWDTWKMNVGLNMPQIGNEIRLNKKDWT</sequence>
<evidence type="ECO:0000313" key="2">
    <source>
        <dbReference type="EMBL" id="KAG5585786.1"/>
    </source>
</evidence>
<dbReference type="InterPro" id="IPR025558">
    <property type="entry name" value="DUF4283"/>
</dbReference>
<evidence type="ECO:0000259" key="1">
    <source>
        <dbReference type="Pfam" id="PF14111"/>
    </source>
</evidence>
<evidence type="ECO:0000313" key="3">
    <source>
        <dbReference type="Proteomes" id="UP000824120"/>
    </source>
</evidence>
<accession>A0A9J5XDK3</accession>
<dbReference type="Proteomes" id="UP000824120">
    <property type="component" value="Chromosome 9"/>
</dbReference>
<dbReference type="Pfam" id="PF14111">
    <property type="entry name" value="DUF4283"/>
    <property type="match status" value="1"/>
</dbReference>
<keyword evidence="3" id="KW-1185">Reference proteome</keyword>
<feature type="domain" description="DUF4283" evidence="1">
    <location>
        <begin position="5"/>
        <end position="50"/>
    </location>
</feature>
<proteinExistence type="predicted"/>
<comment type="caution">
    <text evidence="2">The sequence shown here is derived from an EMBL/GenBank/DDBJ whole genome shotgun (WGS) entry which is preliminary data.</text>
</comment>
<organism evidence="2 3">
    <name type="scientific">Solanum commersonii</name>
    <name type="common">Commerson's wild potato</name>
    <name type="synonym">Commerson's nightshade</name>
    <dbReference type="NCBI Taxonomy" id="4109"/>
    <lineage>
        <taxon>Eukaryota</taxon>
        <taxon>Viridiplantae</taxon>
        <taxon>Streptophyta</taxon>
        <taxon>Embryophyta</taxon>
        <taxon>Tracheophyta</taxon>
        <taxon>Spermatophyta</taxon>
        <taxon>Magnoliopsida</taxon>
        <taxon>eudicotyledons</taxon>
        <taxon>Gunneridae</taxon>
        <taxon>Pentapetalae</taxon>
        <taxon>asterids</taxon>
        <taxon>lamiids</taxon>
        <taxon>Solanales</taxon>
        <taxon>Solanaceae</taxon>
        <taxon>Solanoideae</taxon>
        <taxon>Solaneae</taxon>
        <taxon>Solanum</taxon>
    </lineage>
</organism>
<dbReference type="PANTHER" id="PTHR33233:SF17">
    <property type="entry name" value="DUF4283 DOMAIN-CONTAINING PROTEIN"/>
    <property type="match status" value="1"/>
</dbReference>
<dbReference type="EMBL" id="JACXVP010000009">
    <property type="protein sequence ID" value="KAG5585786.1"/>
    <property type="molecule type" value="Genomic_DNA"/>
</dbReference>
<protein>
    <recommendedName>
        <fullName evidence="1">DUF4283 domain-containing protein</fullName>
    </recommendedName>
</protein>
<dbReference type="PANTHER" id="PTHR33233">
    <property type="entry name" value="ENDONUCLEASE/EXONUCLEASE/PHOSPHATASE"/>
    <property type="match status" value="1"/>
</dbReference>
<dbReference type="OrthoDB" id="1302923at2759"/>
<dbReference type="AlphaFoldDB" id="A0A9J5XDK3"/>